<dbReference type="AlphaFoldDB" id="A0A9W6GQD7"/>
<feature type="domain" description="Alpha/beta hydrolase" evidence="3">
    <location>
        <begin position="184"/>
        <end position="356"/>
    </location>
</feature>
<dbReference type="RefSeq" id="WP_281799724.1">
    <property type="nucleotide sequence ID" value="NZ_BSEC01000001.1"/>
</dbReference>
<gene>
    <name evidence="4" type="ORF">LMG27198_01590</name>
</gene>
<evidence type="ECO:0000256" key="1">
    <source>
        <dbReference type="SAM" id="MobiDB-lite"/>
    </source>
</evidence>
<feature type="region of interest" description="Disordered" evidence="1">
    <location>
        <begin position="243"/>
        <end position="262"/>
    </location>
</feature>
<keyword evidence="2" id="KW-0732">Signal</keyword>
<name>A0A9W6GQD7_9HYPH</name>
<organism evidence="4 5">
    <name type="scientific">Methylocystis echinoides</name>
    <dbReference type="NCBI Taxonomy" id="29468"/>
    <lineage>
        <taxon>Bacteria</taxon>
        <taxon>Pseudomonadati</taxon>
        <taxon>Pseudomonadota</taxon>
        <taxon>Alphaproteobacteria</taxon>
        <taxon>Hyphomicrobiales</taxon>
        <taxon>Methylocystaceae</taxon>
        <taxon>Methylocystis</taxon>
    </lineage>
</organism>
<evidence type="ECO:0000313" key="5">
    <source>
        <dbReference type="Proteomes" id="UP001144323"/>
    </source>
</evidence>
<protein>
    <recommendedName>
        <fullName evidence="3">Alpha/beta hydrolase domain-containing protein</fullName>
    </recommendedName>
</protein>
<evidence type="ECO:0000259" key="3">
    <source>
        <dbReference type="Pfam" id="PF20091"/>
    </source>
</evidence>
<dbReference type="Proteomes" id="UP001144323">
    <property type="component" value="Unassembled WGS sequence"/>
</dbReference>
<dbReference type="InterPro" id="IPR045394">
    <property type="entry name" value="Abhydrolase_dom"/>
</dbReference>
<proteinExistence type="predicted"/>
<evidence type="ECO:0000256" key="2">
    <source>
        <dbReference type="SAM" id="SignalP"/>
    </source>
</evidence>
<comment type="caution">
    <text evidence="4">The sequence shown here is derived from an EMBL/GenBank/DDBJ whole genome shotgun (WGS) entry which is preliminary data.</text>
</comment>
<sequence>MRKKTLTLCAALAAATPARAEIVSFEEKNGAARANLEIDGKSYALDFRLMRPQKPAPGGALLIDVARDDGLAAFAAGRGMIAATLDLEKLPAAARATTMAELVPRLRAHTGAKQLLGRGRGDAAATLAAAPFDGLLLHEAPATPARGPRVIETWGADAYWRPTPRPAPVKESDNHRSFFLAGTADAAASANCAAPVNPRSGAPALRALLVALVEWTKGVKPPASRAPVEADLVAAETIGWPKAASLPAPPPGARKVPKTDPDGNELTGLRLPDLALPIATFTGFNAQKDKKGPACVAGAASPFPATKAEREKTADPRASLMERYGSRAYFVATMRVVADKLVTERLLLKEDADAYVSAARQAPF</sequence>
<dbReference type="Pfam" id="PF20091">
    <property type="entry name" value="Abhydrolase_10"/>
    <property type="match status" value="1"/>
</dbReference>
<dbReference type="EMBL" id="BSEC01000001">
    <property type="protein sequence ID" value="GLI91167.1"/>
    <property type="molecule type" value="Genomic_DNA"/>
</dbReference>
<feature type="chain" id="PRO_5040779541" description="Alpha/beta hydrolase domain-containing protein" evidence="2">
    <location>
        <begin position="21"/>
        <end position="364"/>
    </location>
</feature>
<reference evidence="4" key="1">
    <citation type="journal article" date="2023" name="Int. J. Syst. Evol. Microbiol.">
        <title>Methylocystis iwaonis sp. nov., a type II methane-oxidizing bacterium from surface soil of a rice paddy field in Japan, and emended description of the genus Methylocystis (ex Whittenbury et al. 1970) Bowman et al. 1993.</title>
        <authorList>
            <person name="Kaise H."/>
            <person name="Sawadogo J.B."/>
            <person name="Alam M.S."/>
            <person name="Ueno C."/>
            <person name="Dianou D."/>
            <person name="Shinjo R."/>
            <person name="Asakawa S."/>
        </authorList>
    </citation>
    <scope>NUCLEOTIDE SEQUENCE</scope>
    <source>
        <strain evidence="4">LMG27198</strain>
    </source>
</reference>
<evidence type="ECO:0000313" key="4">
    <source>
        <dbReference type="EMBL" id="GLI91167.1"/>
    </source>
</evidence>
<accession>A0A9W6GQD7</accession>
<feature type="signal peptide" evidence="2">
    <location>
        <begin position="1"/>
        <end position="20"/>
    </location>
</feature>
<keyword evidence="5" id="KW-1185">Reference proteome</keyword>